<dbReference type="STRING" id="1616788.AR543_08210"/>
<dbReference type="Pfam" id="PF00296">
    <property type="entry name" value="Bac_luciferase"/>
    <property type="match status" value="1"/>
</dbReference>
<keyword evidence="4" id="KW-1185">Reference proteome</keyword>
<organism evidence="3 4">
    <name type="scientific">Paenibacillus bovis</name>
    <dbReference type="NCBI Taxonomy" id="1616788"/>
    <lineage>
        <taxon>Bacteria</taxon>
        <taxon>Bacillati</taxon>
        <taxon>Bacillota</taxon>
        <taxon>Bacilli</taxon>
        <taxon>Bacillales</taxon>
        <taxon>Paenibacillaceae</taxon>
        <taxon>Paenibacillus</taxon>
    </lineage>
</organism>
<protein>
    <submittedName>
        <fullName evidence="3">Luciferase</fullName>
    </submittedName>
</protein>
<dbReference type="RefSeq" id="WP_060533441.1">
    <property type="nucleotide sequence ID" value="NZ_CP013023.1"/>
</dbReference>
<sequence length="312" mass="34455">MTYEKIPLGILDMSPILEGASVEAALERSVQLAIMAENAGYHRFWLSEHHDMTQLACTAPEILLSHIGARTSSIRLGAGAILLPHYRPMKVAETFRMLGALYPGRIDLGIGRAPGGSAHAAIALSGNYLSHVAQMPELVRDLRSLLQDEYKIEDTLVQARPQPAYPLECWMLGTNRKSATLAAQNGTGYVFGYFMSGSDGVAAVQHYLENFQPSALHTQPQVILAVRVIAGQTDQEAERLYERWKSSPAGIASIGEEIPAPIVGGQQAIWQQFQELSLRYRADELLLICPLNRYQERINVYESIASWTPEPN</sequence>
<dbReference type="PANTHER" id="PTHR30137:SF20">
    <property type="entry name" value="N-ACETYL-S-ALKYLCYSTEINE MONOOXYGENASE"/>
    <property type="match status" value="1"/>
</dbReference>
<dbReference type="InterPro" id="IPR011251">
    <property type="entry name" value="Luciferase-like_dom"/>
</dbReference>
<evidence type="ECO:0000313" key="4">
    <source>
        <dbReference type="Proteomes" id="UP000078148"/>
    </source>
</evidence>
<gene>
    <name evidence="3" type="ORF">AR543_08210</name>
</gene>
<dbReference type="InterPro" id="IPR036661">
    <property type="entry name" value="Luciferase-like_sf"/>
</dbReference>
<evidence type="ECO:0000259" key="2">
    <source>
        <dbReference type="Pfam" id="PF00296"/>
    </source>
</evidence>
<evidence type="ECO:0000256" key="1">
    <source>
        <dbReference type="ARBA" id="ARBA00007789"/>
    </source>
</evidence>
<comment type="similarity">
    <text evidence="1">To bacterial alkanal monooxygenase alpha and beta chains.</text>
</comment>
<dbReference type="NCBIfam" id="TIGR03558">
    <property type="entry name" value="oxido_grp_1"/>
    <property type="match status" value="1"/>
</dbReference>
<proteinExistence type="predicted"/>
<dbReference type="KEGG" id="pbv:AR543_08210"/>
<dbReference type="PANTHER" id="PTHR30137">
    <property type="entry name" value="LUCIFERASE-LIKE MONOOXYGENASE"/>
    <property type="match status" value="1"/>
</dbReference>
<dbReference type="InterPro" id="IPR019949">
    <property type="entry name" value="CmoO-like"/>
</dbReference>
<dbReference type="EMBL" id="CP013023">
    <property type="protein sequence ID" value="ANF95991.1"/>
    <property type="molecule type" value="Genomic_DNA"/>
</dbReference>
<accession>A0A172ZEA9</accession>
<dbReference type="OrthoDB" id="9780518at2"/>
<dbReference type="Gene3D" id="3.20.20.30">
    <property type="entry name" value="Luciferase-like domain"/>
    <property type="match status" value="1"/>
</dbReference>
<evidence type="ECO:0000313" key="3">
    <source>
        <dbReference type="EMBL" id="ANF95991.1"/>
    </source>
</evidence>
<name>A0A172ZEA9_9BACL</name>
<dbReference type="InterPro" id="IPR050766">
    <property type="entry name" value="Bact_Lucif_Oxidored"/>
</dbReference>
<dbReference type="Proteomes" id="UP000078148">
    <property type="component" value="Chromosome"/>
</dbReference>
<dbReference type="GO" id="GO:0016705">
    <property type="term" value="F:oxidoreductase activity, acting on paired donors, with incorporation or reduction of molecular oxygen"/>
    <property type="evidence" value="ECO:0007669"/>
    <property type="project" value="InterPro"/>
</dbReference>
<reference evidence="3 4" key="2">
    <citation type="journal article" date="2016" name="Int. J. Syst. Evol. Microbiol.">
        <title>Paenibacillus bovis sp. nov., isolated from raw yak (Bos grunniens) milk.</title>
        <authorList>
            <person name="Gao C."/>
            <person name="Han J."/>
            <person name="Liu Z."/>
            <person name="Xu X."/>
            <person name="Hang F."/>
            <person name="Wu Z."/>
        </authorList>
    </citation>
    <scope>NUCLEOTIDE SEQUENCE [LARGE SCALE GENOMIC DNA]</scope>
    <source>
        <strain evidence="3 4">BD3526</strain>
    </source>
</reference>
<dbReference type="SUPFAM" id="SSF51679">
    <property type="entry name" value="Bacterial luciferase-like"/>
    <property type="match status" value="1"/>
</dbReference>
<feature type="domain" description="Luciferase-like" evidence="2">
    <location>
        <begin position="16"/>
        <end position="244"/>
    </location>
</feature>
<dbReference type="CDD" id="cd00347">
    <property type="entry name" value="Flavin_utilizing_monoxygenases"/>
    <property type="match status" value="1"/>
</dbReference>
<reference evidence="4" key="1">
    <citation type="submission" date="2015-10" db="EMBL/GenBank/DDBJ databases">
        <title>Genome of Paenibacillus bovis sp. nov.</title>
        <authorList>
            <person name="Wu Z."/>
            <person name="Gao C."/>
            <person name="Liu Z."/>
            <person name="Zheng H."/>
        </authorList>
    </citation>
    <scope>NUCLEOTIDE SEQUENCE [LARGE SCALE GENOMIC DNA]</scope>
    <source>
        <strain evidence="4">BD3526</strain>
    </source>
</reference>
<dbReference type="AlphaFoldDB" id="A0A172ZEA9"/>
<dbReference type="GO" id="GO:0005829">
    <property type="term" value="C:cytosol"/>
    <property type="evidence" value="ECO:0007669"/>
    <property type="project" value="TreeGrafter"/>
</dbReference>